<reference evidence="1" key="2">
    <citation type="submission" date="2020-07" db="EMBL/GenBank/DDBJ databases">
        <authorList>
            <person name="Vera ALvarez R."/>
            <person name="Arias-Moreno D.M."/>
            <person name="Jimenez-Jacinto V."/>
            <person name="Jimenez-Bremont J.F."/>
            <person name="Swaminathan K."/>
            <person name="Moose S.P."/>
            <person name="Guerrero-Gonzalez M.L."/>
            <person name="Marino-Ramirez L."/>
            <person name="Landsman D."/>
            <person name="Rodriguez-Kessler M."/>
            <person name="Delgado-Sanchez P."/>
        </authorList>
    </citation>
    <scope>NUCLEOTIDE SEQUENCE</scope>
    <source>
        <tissue evidence="1">Cladode</tissue>
    </source>
</reference>
<organism evidence="1">
    <name type="scientific">Opuntia streptacantha</name>
    <name type="common">Prickly pear cactus</name>
    <name type="synonym">Opuntia cardona</name>
    <dbReference type="NCBI Taxonomy" id="393608"/>
    <lineage>
        <taxon>Eukaryota</taxon>
        <taxon>Viridiplantae</taxon>
        <taxon>Streptophyta</taxon>
        <taxon>Embryophyta</taxon>
        <taxon>Tracheophyta</taxon>
        <taxon>Spermatophyta</taxon>
        <taxon>Magnoliopsida</taxon>
        <taxon>eudicotyledons</taxon>
        <taxon>Gunneridae</taxon>
        <taxon>Pentapetalae</taxon>
        <taxon>Caryophyllales</taxon>
        <taxon>Cactineae</taxon>
        <taxon>Cactaceae</taxon>
        <taxon>Opuntioideae</taxon>
        <taxon>Opuntia</taxon>
    </lineage>
</organism>
<evidence type="ECO:0000313" key="1">
    <source>
        <dbReference type="EMBL" id="MBA4620727.1"/>
    </source>
</evidence>
<reference evidence="1" key="1">
    <citation type="journal article" date="2013" name="J. Plant Res.">
        <title>Effect of fungi and light on seed germination of three Opuntia species from semiarid lands of central Mexico.</title>
        <authorList>
            <person name="Delgado-Sanchez P."/>
            <person name="Jimenez-Bremont J.F."/>
            <person name="Guerrero-Gonzalez Mde L."/>
            <person name="Flores J."/>
        </authorList>
    </citation>
    <scope>NUCLEOTIDE SEQUENCE</scope>
    <source>
        <tissue evidence="1">Cladode</tissue>
    </source>
</reference>
<protein>
    <submittedName>
        <fullName evidence="1">Uncharacterized protein</fullName>
    </submittedName>
</protein>
<name>A0A7C9CMM2_OPUST</name>
<sequence length="181" mass="20492">MNKPLDPYLLAPKPAGHHRLPLSSSSSSDEFSCFMSRSLNFTNASHHYLATCKDLPLIGRIWKRYWSYPFNLTVMMKIIEELVFFMSRSGGFTLIALPEITSSHIWVRVSKSFLGGHLRADLLTTEVPRFTIRGCVISPSSSINGKRWIWSLIGRSWCIQGLLLWLQTPEAEEGELYANGG</sequence>
<proteinExistence type="predicted"/>
<dbReference type="EMBL" id="GISG01031509">
    <property type="protein sequence ID" value="MBA4620727.1"/>
    <property type="molecule type" value="Transcribed_RNA"/>
</dbReference>
<accession>A0A7C9CMM2</accession>
<dbReference type="AlphaFoldDB" id="A0A7C9CMM2"/>
<dbReference type="EMBL" id="GISG01031507">
    <property type="protein sequence ID" value="MBA4620725.1"/>
    <property type="molecule type" value="Transcribed_RNA"/>
</dbReference>